<gene>
    <name evidence="6" type="ORF">ACFOZ4_34095</name>
</gene>
<dbReference type="PANTHER" id="PTHR30346">
    <property type="entry name" value="TRANSCRIPTIONAL DUAL REGULATOR HCAR-RELATED"/>
    <property type="match status" value="1"/>
</dbReference>
<comment type="similarity">
    <text evidence="1">Belongs to the LysR transcriptional regulatory family.</text>
</comment>
<dbReference type="Pfam" id="PF03466">
    <property type="entry name" value="LysR_substrate"/>
    <property type="match status" value="1"/>
</dbReference>
<reference evidence="7" key="1">
    <citation type="journal article" date="2019" name="Int. J. Syst. Evol. Microbiol.">
        <title>The Global Catalogue of Microorganisms (GCM) 10K type strain sequencing project: providing services to taxonomists for standard genome sequencing and annotation.</title>
        <authorList>
            <consortium name="The Broad Institute Genomics Platform"/>
            <consortium name="The Broad Institute Genome Sequencing Center for Infectious Disease"/>
            <person name="Wu L."/>
            <person name="Ma J."/>
        </authorList>
    </citation>
    <scope>NUCLEOTIDE SEQUENCE [LARGE SCALE GENOMIC DNA]</scope>
    <source>
        <strain evidence="7">CGMCC 4.7289</strain>
    </source>
</reference>
<sequence length="307" mass="33709">MNPGQEGSAADDIDLRLLRYFLVLAEELHFTRAAQRLFVSQPALSNQIRRLERYAGSTLFDRTTRGVELTDAGRSFRPYAERAVAALRAGLAAMGDDLAIRVDVLDAELATPRAVLSRLRRAQPQARVVVGAEGSVSQRRRILAGDLDAGFCGLGAVTPDLAYAVVRHEPVDLILPAGHRLARRRRVPFADLAGESFYLPNEGLAPEWNAFVADACHRAGFEPVRYAVSTATATAALDLVAEGVCVTLSLRSTPHPAGTVRRRLDPELSGERAYAWVLVWHPDRADAEAVRLIRQAVALTRREEEWT</sequence>
<dbReference type="Proteomes" id="UP001595816">
    <property type="component" value="Unassembled WGS sequence"/>
</dbReference>
<evidence type="ECO:0000256" key="4">
    <source>
        <dbReference type="ARBA" id="ARBA00023163"/>
    </source>
</evidence>
<dbReference type="RefSeq" id="WP_253749965.1">
    <property type="nucleotide sequence ID" value="NZ_JAMZDZ010000001.1"/>
</dbReference>
<dbReference type="PANTHER" id="PTHR30346:SF0">
    <property type="entry name" value="HCA OPERON TRANSCRIPTIONAL ACTIVATOR HCAR"/>
    <property type="match status" value="1"/>
</dbReference>
<dbReference type="InterPro" id="IPR000847">
    <property type="entry name" value="LysR_HTH_N"/>
</dbReference>
<evidence type="ECO:0000313" key="7">
    <source>
        <dbReference type="Proteomes" id="UP001595816"/>
    </source>
</evidence>
<dbReference type="InterPro" id="IPR036390">
    <property type="entry name" value="WH_DNA-bd_sf"/>
</dbReference>
<dbReference type="EMBL" id="JBHSAY010000023">
    <property type="protein sequence ID" value="MFC4135672.1"/>
    <property type="molecule type" value="Genomic_DNA"/>
</dbReference>
<name>A0ABV8LZ32_9ACTN</name>
<proteinExistence type="inferred from homology"/>
<evidence type="ECO:0000313" key="6">
    <source>
        <dbReference type="EMBL" id="MFC4135672.1"/>
    </source>
</evidence>
<evidence type="ECO:0000256" key="2">
    <source>
        <dbReference type="ARBA" id="ARBA00023015"/>
    </source>
</evidence>
<protein>
    <submittedName>
        <fullName evidence="6">LysR substrate-binding domain-containing protein</fullName>
    </submittedName>
</protein>
<dbReference type="SUPFAM" id="SSF46785">
    <property type="entry name" value="Winged helix' DNA-binding domain"/>
    <property type="match status" value="1"/>
</dbReference>
<dbReference type="SUPFAM" id="SSF53850">
    <property type="entry name" value="Periplasmic binding protein-like II"/>
    <property type="match status" value="1"/>
</dbReference>
<accession>A0ABV8LZ32</accession>
<organism evidence="6 7">
    <name type="scientific">Hamadaea flava</name>
    <dbReference type="NCBI Taxonomy" id="1742688"/>
    <lineage>
        <taxon>Bacteria</taxon>
        <taxon>Bacillati</taxon>
        <taxon>Actinomycetota</taxon>
        <taxon>Actinomycetes</taxon>
        <taxon>Micromonosporales</taxon>
        <taxon>Micromonosporaceae</taxon>
        <taxon>Hamadaea</taxon>
    </lineage>
</organism>
<feature type="domain" description="HTH lysR-type" evidence="5">
    <location>
        <begin position="13"/>
        <end position="70"/>
    </location>
</feature>
<keyword evidence="2" id="KW-0805">Transcription regulation</keyword>
<keyword evidence="7" id="KW-1185">Reference proteome</keyword>
<dbReference type="PROSITE" id="PS50931">
    <property type="entry name" value="HTH_LYSR"/>
    <property type="match status" value="1"/>
</dbReference>
<dbReference type="Gene3D" id="1.10.10.10">
    <property type="entry name" value="Winged helix-like DNA-binding domain superfamily/Winged helix DNA-binding domain"/>
    <property type="match status" value="1"/>
</dbReference>
<dbReference type="CDD" id="cd08414">
    <property type="entry name" value="PBP2_LTTR_aromatics_like"/>
    <property type="match status" value="1"/>
</dbReference>
<dbReference type="InterPro" id="IPR005119">
    <property type="entry name" value="LysR_subst-bd"/>
</dbReference>
<dbReference type="Gene3D" id="3.40.190.10">
    <property type="entry name" value="Periplasmic binding protein-like II"/>
    <property type="match status" value="2"/>
</dbReference>
<dbReference type="InterPro" id="IPR036388">
    <property type="entry name" value="WH-like_DNA-bd_sf"/>
</dbReference>
<dbReference type="PRINTS" id="PR00039">
    <property type="entry name" value="HTHLYSR"/>
</dbReference>
<evidence type="ECO:0000256" key="1">
    <source>
        <dbReference type="ARBA" id="ARBA00009437"/>
    </source>
</evidence>
<keyword evidence="3" id="KW-0238">DNA-binding</keyword>
<comment type="caution">
    <text evidence="6">The sequence shown here is derived from an EMBL/GenBank/DDBJ whole genome shotgun (WGS) entry which is preliminary data.</text>
</comment>
<dbReference type="Pfam" id="PF00126">
    <property type="entry name" value="HTH_1"/>
    <property type="match status" value="1"/>
</dbReference>
<evidence type="ECO:0000256" key="3">
    <source>
        <dbReference type="ARBA" id="ARBA00023125"/>
    </source>
</evidence>
<evidence type="ECO:0000259" key="5">
    <source>
        <dbReference type="PROSITE" id="PS50931"/>
    </source>
</evidence>
<keyword evidence="4" id="KW-0804">Transcription</keyword>